<protein>
    <submittedName>
        <fullName evidence="2">DDT domain-containing protein DDR4 isoform X3</fullName>
    </submittedName>
</protein>
<sequence>MVVDRRKPTTLPRKVVGEAMLSVEGKETRNDPVLILDNSSCQSEVKKLRGRWELASVLNFLNVFEPVIGNDLKLTVEEIELGLVKPNASIAALHIKLLKGTPPVSKLLNRSDAWVTALCKKLAMWWPWVAEGEIPLTACNGGEISRYKELDPISRLLLLKALCEIRADQLDAVSYINDTLKSSKEISCFRKKKLGGNGNVSYWYDGNTVFGYRLYREVNRTEPQTKAKGKACLTLPTVSYHWETLAVDFEGFCEVVDKLLASKIAAEVAIGKTINNDIIPVVEKFKKKNDRALKQKKRQEMLLNGLRRSYDTGITRSCRNRRPISYTFGEGRPMRIKGMDRSLQDKRLPPMKGQMWRAQSLKAVHTGKITLRVVTLKMTSFKKLVVMVMRMMMTIVTERMLMTTTVAIQAILQMKRKFWLMKTLRKKCRWDHAGVRDWLDMRSVLLWELETWAQRIG</sequence>
<dbReference type="Proteomes" id="UP000515121">
    <property type="component" value="Unplaced"/>
</dbReference>
<dbReference type="InterPro" id="IPR028938">
    <property type="entry name" value="Rsf1-like"/>
</dbReference>
<reference evidence="2" key="1">
    <citation type="submission" date="2025-08" db="UniProtKB">
        <authorList>
            <consortium name="RefSeq"/>
        </authorList>
    </citation>
    <scope>IDENTIFICATION</scope>
    <source>
        <tissue evidence="2">Fruit stalk</tissue>
    </source>
</reference>
<dbReference type="GeneID" id="111286712"/>
<gene>
    <name evidence="2" type="primary">LOC111286712</name>
</gene>
<dbReference type="PANTHER" id="PTHR14296:SF12">
    <property type="entry name" value="DDT DOMAIN-CONTAINING PROTEIN DDR4 ISOFORM X1"/>
    <property type="match status" value="1"/>
</dbReference>
<proteinExistence type="predicted"/>
<name>A0A6P5XWK1_DURZI</name>
<organism evidence="1 2">
    <name type="scientific">Durio zibethinus</name>
    <name type="common">Durian</name>
    <dbReference type="NCBI Taxonomy" id="66656"/>
    <lineage>
        <taxon>Eukaryota</taxon>
        <taxon>Viridiplantae</taxon>
        <taxon>Streptophyta</taxon>
        <taxon>Embryophyta</taxon>
        <taxon>Tracheophyta</taxon>
        <taxon>Spermatophyta</taxon>
        <taxon>Magnoliopsida</taxon>
        <taxon>eudicotyledons</taxon>
        <taxon>Gunneridae</taxon>
        <taxon>Pentapetalae</taxon>
        <taxon>rosids</taxon>
        <taxon>malvids</taxon>
        <taxon>Malvales</taxon>
        <taxon>Malvaceae</taxon>
        <taxon>Helicteroideae</taxon>
        <taxon>Durio</taxon>
    </lineage>
</organism>
<dbReference type="RefSeq" id="XP_022732589.1">
    <property type="nucleotide sequence ID" value="XM_022876854.1"/>
</dbReference>
<dbReference type="GO" id="GO:0031213">
    <property type="term" value="C:RSF complex"/>
    <property type="evidence" value="ECO:0007669"/>
    <property type="project" value="InterPro"/>
</dbReference>
<evidence type="ECO:0000313" key="1">
    <source>
        <dbReference type="Proteomes" id="UP000515121"/>
    </source>
</evidence>
<accession>A0A6P5XWK1</accession>
<dbReference type="GO" id="GO:0006355">
    <property type="term" value="P:regulation of DNA-templated transcription"/>
    <property type="evidence" value="ECO:0007669"/>
    <property type="project" value="InterPro"/>
</dbReference>
<keyword evidence="1" id="KW-1185">Reference proteome</keyword>
<dbReference type="AlphaFoldDB" id="A0A6P5XWK1"/>
<evidence type="ECO:0000313" key="2">
    <source>
        <dbReference type="RefSeq" id="XP_022732589.1"/>
    </source>
</evidence>
<dbReference type="PANTHER" id="PTHR14296">
    <property type="entry name" value="REMODELING AND SPACING FACTOR 1"/>
    <property type="match status" value="1"/>
</dbReference>